<organism evidence="1 2">
    <name type="scientific">Devosia honganensis</name>
    <dbReference type="NCBI Taxonomy" id="1610527"/>
    <lineage>
        <taxon>Bacteria</taxon>
        <taxon>Pseudomonadati</taxon>
        <taxon>Pseudomonadota</taxon>
        <taxon>Alphaproteobacteria</taxon>
        <taxon>Hyphomicrobiales</taxon>
        <taxon>Devosiaceae</taxon>
        <taxon>Devosia</taxon>
    </lineage>
</organism>
<protein>
    <submittedName>
        <fullName evidence="1">Uncharacterized protein</fullName>
    </submittedName>
</protein>
<dbReference type="EMBL" id="JBHRYD010000018">
    <property type="protein sequence ID" value="MFC3706326.1"/>
    <property type="molecule type" value="Genomic_DNA"/>
</dbReference>
<evidence type="ECO:0000313" key="1">
    <source>
        <dbReference type="EMBL" id="MFC3706326.1"/>
    </source>
</evidence>
<name>A0ABV7X440_9HYPH</name>
<accession>A0ABV7X440</accession>
<proteinExistence type="predicted"/>
<reference evidence="2" key="1">
    <citation type="journal article" date="2019" name="Int. J. Syst. Evol. Microbiol.">
        <title>The Global Catalogue of Microorganisms (GCM) 10K type strain sequencing project: providing services to taxonomists for standard genome sequencing and annotation.</title>
        <authorList>
            <consortium name="The Broad Institute Genomics Platform"/>
            <consortium name="The Broad Institute Genome Sequencing Center for Infectious Disease"/>
            <person name="Wu L."/>
            <person name="Ma J."/>
        </authorList>
    </citation>
    <scope>NUCLEOTIDE SEQUENCE [LARGE SCALE GENOMIC DNA]</scope>
    <source>
        <strain evidence="2">KCTC 42281</strain>
    </source>
</reference>
<sequence length="81" mass="9277">MESTRERKTRFIKSFGDRAARDAVLSLFARYGLDMLSDELLDEATSEMVADAMATTKRVVRNRRIYRRKMALDAASMKKVG</sequence>
<keyword evidence="2" id="KW-1185">Reference proteome</keyword>
<evidence type="ECO:0000313" key="2">
    <source>
        <dbReference type="Proteomes" id="UP001595613"/>
    </source>
</evidence>
<comment type="caution">
    <text evidence="1">The sequence shown here is derived from an EMBL/GenBank/DDBJ whole genome shotgun (WGS) entry which is preliminary data.</text>
</comment>
<gene>
    <name evidence="1" type="ORF">ACFOOL_16385</name>
</gene>
<dbReference type="RefSeq" id="WP_380098457.1">
    <property type="nucleotide sequence ID" value="NZ_JBHRYD010000018.1"/>
</dbReference>
<dbReference type="Proteomes" id="UP001595613">
    <property type="component" value="Unassembled WGS sequence"/>
</dbReference>